<keyword evidence="1" id="KW-0812">Transmembrane</keyword>
<organism evidence="2 3">
    <name type="scientific">Tumebacillus amylolyticus</name>
    <dbReference type="NCBI Taxonomy" id="2801339"/>
    <lineage>
        <taxon>Bacteria</taxon>
        <taxon>Bacillati</taxon>
        <taxon>Bacillota</taxon>
        <taxon>Bacilli</taxon>
        <taxon>Bacillales</taxon>
        <taxon>Alicyclobacillaceae</taxon>
        <taxon>Tumebacillus</taxon>
    </lineage>
</organism>
<name>A0ABS1JBC2_9BACL</name>
<dbReference type="NCBIfam" id="TIGR02831">
    <property type="entry name" value="spo_II_M"/>
    <property type="match status" value="1"/>
</dbReference>
<evidence type="ECO:0000313" key="2">
    <source>
        <dbReference type="EMBL" id="MBL0387551.1"/>
    </source>
</evidence>
<gene>
    <name evidence="2" type="primary">spoIIM</name>
    <name evidence="2" type="ORF">JJB07_12970</name>
</gene>
<feature type="transmembrane region" description="Helical" evidence="1">
    <location>
        <begin position="185"/>
        <end position="205"/>
    </location>
</feature>
<dbReference type="PIRSF" id="PIRSF038973">
    <property type="entry name" value="SpoIIM"/>
    <property type="match status" value="1"/>
</dbReference>
<sequence>MSQVKLNVSRYLRDHSSTLVFVTVLFFIGVIFGSIVVSALSPDQATSLNDALQGFFKALNLDSTNTTPSEITWHSVASFLKTTGLMWILGLSIIGLPVIVVLIFMKGFVIGFTVGVIVSQFHAKGVAFALAAILPQNLIYIPALLICGVAGISFSLSLVRNRFTGSQPRTVGTTVGTGSMLYRSFLSYTGLVTCIAVAMVLAAFVEGYVSPALMRAVIPQL</sequence>
<evidence type="ECO:0000313" key="3">
    <source>
        <dbReference type="Proteomes" id="UP000602284"/>
    </source>
</evidence>
<feature type="transmembrane region" description="Helical" evidence="1">
    <location>
        <begin position="85"/>
        <end position="105"/>
    </location>
</feature>
<dbReference type="InterPro" id="IPR014196">
    <property type="entry name" value="SpoIIM"/>
</dbReference>
<dbReference type="EMBL" id="JAEQNB010000004">
    <property type="protein sequence ID" value="MBL0387551.1"/>
    <property type="molecule type" value="Genomic_DNA"/>
</dbReference>
<keyword evidence="1" id="KW-1133">Transmembrane helix</keyword>
<keyword evidence="3" id="KW-1185">Reference proteome</keyword>
<keyword evidence="1" id="KW-0472">Membrane</keyword>
<protein>
    <submittedName>
        <fullName evidence="2">Stage II sporulation protein M</fullName>
    </submittedName>
</protein>
<dbReference type="Proteomes" id="UP000602284">
    <property type="component" value="Unassembled WGS sequence"/>
</dbReference>
<feature type="transmembrane region" description="Helical" evidence="1">
    <location>
        <begin position="20"/>
        <end position="40"/>
    </location>
</feature>
<proteinExistence type="predicted"/>
<reference evidence="2 3" key="1">
    <citation type="submission" date="2021-01" db="EMBL/GenBank/DDBJ databases">
        <title>Tumebacillus sp. strain ITR2 16S ribosomal RNA gene Genome sequencing and assembly.</title>
        <authorList>
            <person name="Kang M."/>
        </authorList>
    </citation>
    <scope>NUCLEOTIDE SEQUENCE [LARGE SCALE GENOMIC DNA]</scope>
    <source>
        <strain evidence="2 3">ITR2</strain>
    </source>
</reference>
<comment type="caution">
    <text evidence="2">The sequence shown here is derived from an EMBL/GenBank/DDBJ whole genome shotgun (WGS) entry which is preliminary data.</text>
</comment>
<evidence type="ECO:0000256" key="1">
    <source>
        <dbReference type="SAM" id="Phobius"/>
    </source>
</evidence>
<feature type="transmembrane region" description="Helical" evidence="1">
    <location>
        <begin position="112"/>
        <end position="133"/>
    </location>
</feature>
<dbReference type="Pfam" id="PF01944">
    <property type="entry name" value="SpoIIM"/>
    <property type="match status" value="1"/>
</dbReference>
<dbReference type="RefSeq" id="WP_201635673.1">
    <property type="nucleotide sequence ID" value="NZ_JAEQNB010000004.1"/>
</dbReference>
<feature type="transmembrane region" description="Helical" evidence="1">
    <location>
        <begin position="139"/>
        <end position="159"/>
    </location>
</feature>
<dbReference type="InterPro" id="IPR002798">
    <property type="entry name" value="SpoIIM-like"/>
</dbReference>
<accession>A0ABS1JBC2</accession>